<evidence type="ECO:0000256" key="1">
    <source>
        <dbReference type="SAM" id="MobiDB-lite"/>
    </source>
</evidence>
<gene>
    <name evidence="2" type="ORF">LA374_00435</name>
</gene>
<sequence>MTDGKRKPSQRAADERYEGKRAELPRFGGRCSQDEKELLARIAAGLGLSEKEAVFHALRFFEEHHTKDA</sequence>
<protein>
    <recommendedName>
        <fullName evidence="4">Repressor</fullName>
    </recommendedName>
</protein>
<evidence type="ECO:0000313" key="2">
    <source>
        <dbReference type="EMBL" id="MBZ6064685.1"/>
    </source>
</evidence>
<proteinExistence type="predicted"/>
<evidence type="ECO:0008006" key="4">
    <source>
        <dbReference type="Google" id="ProtNLM"/>
    </source>
</evidence>
<evidence type="ECO:0000313" key="3">
    <source>
        <dbReference type="Proteomes" id="UP000774958"/>
    </source>
</evidence>
<feature type="region of interest" description="Disordered" evidence="1">
    <location>
        <begin position="1"/>
        <end position="20"/>
    </location>
</feature>
<accession>A0ABS7V5M9</accession>
<name>A0ABS7V5M9_9GAMM</name>
<keyword evidence="3" id="KW-1185">Reference proteome</keyword>
<reference evidence="2 3" key="1">
    <citation type="submission" date="2021-09" db="EMBL/GenBank/DDBJ databases">
        <title>Aeromonas schubertii isolated from Asian sea bass.</title>
        <authorList>
            <person name="Pinpimai K."/>
        </authorList>
    </citation>
    <scope>NUCLEOTIDE SEQUENCE [LARGE SCALE GENOMIC DNA]</scope>
    <source>
        <strain evidence="2 3">CHULA2021a</strain>
    </source>
</reference>
<dbReference type="EMBL" id="JAIRBT010000001">
    <property type="protein sequence ID" value="MBZ6064685.1"/>
    <property type="molecule type" value="Genomic_DNA"/>
</dbReference>
<organism evidence="2 3">
    <name type="scientific">Aeromonas schubertii</name>
    <dbReference type="NCBI Taxonomy" id="652"/>
    <lineage>
        <taxon>Bacteria</taxon>
        <taxon>Pseudomonadati</taxon>
        <taxon>Pseudomonadota</taxon>
        <taxon>Gammaproteobacteria</taxon>
        <taxon>Aeromonadales</taxon>
        <taxon>Aeromonadaceae</taxon>
        <taxon>Aeromonas</taxon>
    </lineage>
</organism>
<dbReference type="RefSeq" id="WP_224161732.1">
    <property type="nucleotide sequence ID" value="NZ_JAIRBT010000001.1"/>
</dbReference>
<dbReference type="Proteomes" id="UP000774958">
    <property type="component" value="Unassembled WGS sequence"/>
</dbReference>
<comment type="caution">
    <text evidence="2">The sequence shown here is derived from an EMBL/GenBank/DDBJ whole genome shotgun (WGS) entry which is preliminary data.</text>
</comment>